<sequence>MMIPIIRLAFSLYIYCNISLIQAVNAAPETRVQTSTPLPMVSRAGSSDQKMANTQSANIIGAALTSLQTGAPVSQVAGGKDGDMKTIADYMCENNKGIDGNMQQLKEEQKQKCIEEAQKKRELIENLVNNNISQQKDCVVKASKKTMICHTKKVISDMINTPYYVLQNNGNVFTLEIDNEKVAMAVKEGIKYCYEELEKPQHAELAKPNQSVKFNKLGQVLSKEGLPPKSAAMEKNPCANCLSMLNNKAKRSVEGVPDECERTCEDGQLSGLEDLTNSTFFTKSNKKGDINATTKPASGSEAAQAGA</sequence>
<keyword evidence="5" id="KW-1185">Reference proteome</keyword>
<dbReference type="EMBL" id="AFBI03000003">
    <property type="protein sequence ID" value="EJW01905.1"/>
    <property type="molecule type" value="Genomic_DNA"/>
</dbReference>
<keyword evidence="1" id="KW-0175">Coiled coil</keyword>
<protein>
    <recommendedName>
        <fullName evidence="6">Polar tube protein 2</fullName>
    </recommendedName>
</protein>
<evidence type="ECO:0000256" key="2">
    <source>
        <dbReference type="SAM" id="MobiDB-lite"/>
    </source>
</evidence>
<dbReference type="VEuPathDB" id="MicrosporidiaDB:EDEG_00335"/>
<dbReference type="InterPro" id="IPR031507">
    <property type="entry name" value="PTP2"/>
</dbReference>
<name>J9DH24_EDHAE</name>
<dbReference type="OrthoDB" id="2191141at2759"/>
<evidence type="ECO:0000313" key="4">
    <source>
        <dbReference type="EMBL" id="EJW01905.1"/>
    </source>
</evidence>
<dbReference type="InParanoid" id="J9DH24"/>
<evidence type="ECO:0000256" key="3">
    <source>
        <dbReference type="SAM" id="SignalP"/>
    </source>
</evidence>
<feature type="chain" id="PRO_5003821621" description="Polar tube protein 2" evidence="3">
    <location>
        <begin position="27"/>
        <end position="307"/>
    </location>
</feature>
<feature type="coiled-coil region" evidence="1">
    <location>
        <begin position="106"/>
        <end position="134"/>
    </location>
</feature>
<reference evidence="5" key="2">
    <citation type="submission" date="2015-07" db="EMBL/GenBank/DDBJ databases">
        <title>Contrasting host-pathogen interactions and genome evolution in two generalist and specialist microsporidian pathogens of mosquitoes.</title>
        <authorList>
            <consortium name="The Broad Institute Genomics Platform"/>
            <consortium name="The Broad Institute Genome Sequencing Center for Infectious Disease"/>
            <person name="Cuomo C.A."/>
            <person name="Sanscrainte N.D."/>
            <person name="Goldberg J.M."/>
            <person name="Heiman D."/>
            <person name="Young S."/>
            <person name="Zeng Q."/>
            <person name="Becnel J.J."/>
            <person name="Birren B.W."/>
        </authorList>
    </citation>
    <scope>NUCLEOTIDE SEQUENCE [LARGE SCALE GENOMIC DNA]</scope>
    <source>
        <strain evidence="5">USNM 41457</strain>
    </source>
</reference>
<dbReference type="Pfam" id="PF17022">
    <property type="entry name" value="PTP2"/>
    <property type="match status" value="1"/>
</dbReference>
<keyword evidence="3" id="KW-0732">Signal</keyword>
<dbReference type="Proteomes" id="UP000003163">
    <property type="component" value="Unassembled WGS sequence"/>
</dbReference>
<dbReference type="HOGENOM" id="CLU_906224_0_0_1"/>
<dbReference type="OMA" id="CKIRISK"/>
<proteinExistence type="predicted"/>
<reference evidence="4 5" key="1">
    <citation type="submission" date="2011-08" db="EMBL/GenBank/DDBJ databases">
        <authorList>
            <person name="Liu Z.J."/>
            <person name="Shi F.L."/>
            <person name="Lu J.Q."/>
            <person name="Li M."/>
            <person name="Wang Z.L."/>
        </authorList>
    </citation>
    <scope>NUCLEOTIDE SEQUENCE [LARGE SCALE GENOMIC DNA]</scope>
    <source>
        <strain evidence="4 5">USNM 41457</strain>
    </source>
</reference>
<evidence type="ECO:0000313" key="5">
    <source>
        <dbReference type="Proteomes" id="UP000003163"/>
    </source>
</evidence>
<gene>
    <name evidence="4" type="ORF">EDEG_00335</name>
</gene>
<evidence type="ECO:0008006" key="6">
    <source>
        <dbReference type="Google" id="ProtNLM"/>
    </source>
</evidence>
<comment type="caution">
    <text evidence="4">The sequence shown here is derived from an EMBL/GenBank/DDBJ whole genome shotgun (WGS) entry which is preliminary data.</text>
</comment>
<feature type="region of interest" description="Disordered" evidence="2">
    <location>
        <begin position="282"/>
        <end position="307"/>
    </location>
</feature>
<feature type="signal peptide" evidence="3">
    <location>
        <begin position="1"/>
        <end position="26"/>
    </location>
</feature>
<dbReference type="AlphaFoldDB" id="J9DH24"/>
<organism evidence="4 5">
    <name type="scientific">Edhazardia aedis (strain USNM 41457)</name>
    <name type="common">Microsporidian parasite</name>
    <dbReference type="NCBI Taxonomy" id="1003232"/>
    <lineage>
        <taxon>Eukaryota</taxon>
        <taxon>Fungi</taxon>
        <taxon>Fungi incertae sedis</taxon>
        <taxon>Microsporidia</taxon>
        <taxon>Edhazardia</taxon>
    </lineage>
</organism>
<evidence type="ECO:0000256" key="1">
    <source>
        <dbReference type="SAM" id="Coils"/>
    </source>
</evidence>
<accession>J9DH24</accession>